<dbReference type="InterPro" id="IPR027417">
    <property type="entry name" value="P-loop_NTPase"/>
</dbReference>
<evidence type="ECO:0000256" key="2">
    <source>
        <dbReference type="ARBA" id="ARBA00022741"/>
    </source>
</evidence>
<keyword evidence="6" id="KW-0694">RNA-binding</keyword>
<dbReference type="PROSITE" id="PS00517">
    <property type="entry name" value="RNASE_3_1"/>
    <property type="match status" value="1"/>
</dbReference>
<evidence type="ECO:0000256" key="7">
    <source>
        <dbReference type="SAM" id="MobiDB-lite"/>
    </source>
</evidence>
<feature type="domain" description="RNase III" evidence="8">
    <location>
        <begin position="1409"/>
        <end position="1615"/>
    </location>
</feature>
<organism evidence="10 11">
    <name type="scientific">Peronospora belbahrii</name>
    <dbReference type="NCBI Taxonomy" id="622444"/>
    <lineage>
        <taxon>Eukaryota</taxon>
        <taxon>Sar</taxon>
        <taxon>Stramenopiles</taxon>
        <taxon>Oomycota</taxon>
        <taxon>Peronosporomycetes</taxon>
        <taxon>Peronosporales</taxon>
        <taxon>Peronosporaceae</taxon>
        <taxon>Peronospora</taxon>
    </lineage>
</organism>
<keyword evidence="4" id="KW-0347">Helicase</keyword>
<evidence type="ECO:0000256" key="4">
    <source>
        <dbReference type="ARBA" id="ARBA00022806"/>
    </source>
</evidence>
<dbReference type="PANTHER" id="PTHR14950">
    <property type="entry name" value="DICER-RELATED"/>
    <property type="match status" value="1"/>
</dbReference>
<feature type="domain" description="Dicer dsRNA-binding fold" evidence="9">
    <location>
        <begin position="668"/>
        <end position="827"/>
    </location>
</feature>
<gene>
    <name evidence="10" type="ORF">PBS001_LOCUS1727</name>
</gene>
<keyword evidence="11" id="KW-1185">Reference proteome</keyword>
<dbReference type="Pfam" id="PF00636">
    <property type="entry name" value="Ribonuclease_3"/>
    <property type="match status" value="2"/>
</dbReference>
<feature type="region of interest" description="Disordered" evidence="7">
    <location>
        <begin position="317"/>
        <end position="358"/>
    </location>
</feature>
<evidence type="ECO:0000256" key="3">
    <source>
        <dbReference type="ARBA" id="ARBA00022801"/>
    </source>
</evidence>
<evidence type="ECO:0000313" key="11">
    <source>
        <dbReference type="Proteomes" id="UP001158986"/>
    </source>
</evidence>
<accession>A0ABN8CPF8</accession>
<dbReference type="Gene3D" id="1.10.1520.10">
    <property type="entry name" value="Ribonuclease III domain"/>
    <property type="match status" value="2"/>
</dbReference>
<evidence type="ECO:0000259" key="9">
    <source>
        <dbReference type="PROSITE" id="PS51327"/>
    </source>
</evidence>
<keyword evidence="5" id="KW-0067">ATP-binding</keyword>
<feature type="compositionally biased region" description="Acidic residues" evidence="7">
    <location>
        <begin position="741"/>
        <end position="755"/>
    </location>
</feature>
<keyword evidence="1" id="KW-0677">Repeat</keyword>
<dbReference type="Gene3D" id="3.30.160.380">
    <property type="entry name" value="Dicer dimerisation domain"/>
    <property type="match status" value="1"/>
</dbReference>
<dbReference type="Proteomes" id="UP001158986">
    <property type="component" value="Unassembled WGS sequence"/>
</dbReference>
<dbReference type="SUPFAM" id="SSF69065">
    <property type="entry name" value="RNase III domain-like"/>
    <property type="match status" value="2"/>
</dbReference>
<feature type="domain" description="RNase III" evidence="8">
    <location>
        <begin position="1235"/>
        <end position="1342"/>
    </location>
</feature>
<name>A0ABN8CPF8_9STRA</name>
<dbReference type="Pfam" id="PF03368">
    <property type="entry name" value="Dicer_dimer"/>
    <property type="match status" value="1"/>
</dbReference>
<evidence type="ECO:0000256" key="1">
    <source>
        <dbReference type="ARBA" id="ARBA00022737"/>
    </source>
</evidence>
<evidence type="ECO:0000259" key="8">
    <source>
        <dbReference type="PROSITE" id="PS50142"/>
    </source>
</evidence>
<dbReference type="CDD" id="cd00593">
    <property type="entry name" value="RIBOc"/>
    <property type="match status" value="2"/>
</dbReference>
<evidence type="ECO:0000313" key="10">
    <source>
        <dbReference type="EMBL" id="CAH0514997.1"/>
    </source>
</evidence>
<dbReference type="PROSITE" id="PS51327">
    <property type="entry name" value="DICER_DSRBF"/>
    <property type="match status" value="1"/>
</dbReference>
<dbReference type="PROSITE" id="PS50142">
    <property type="entry name" value="RNASE_3_2"/>
    <property type="match status" value="2"/>
</dbReference>
<dbReference type="InterPro" id="IPR036389">
    <property type="entry name" value="RNase_III_sf"/>
</dbReference>
<protein>
    <recommendedName>
        <fullName evidence="12">Dicer-like protein 1</fullName>
    </recommendedName>
</protein>
<evidence type="ECO:0008006" key="12">
    <source>
        <dbReference type="Google" id="ProtNLM"/>
    </source>
</evidence>
<dbReference type="PANTHER" id="PTHR14950:SF37">
    <property type="entry name" value="ENDORIBONUCLEASE DICER"/>
    <property type="match status" value="1"/>
</dbReference>
<comment type="caution">
    <text evidence="10">The sequence shown here is derived from an EMBL/GenBank/DDBJ whole genome shotgun (WGS) entry which is preliminary data.</text>
</comment>
<evidence type="ECO:0000256" key="6">
    <source>
        <dbReference type="PROSITE-ProRule" id="PRU00657"/>
    </source>
</evidence>
<dbReference type="EMBL" id="CAKLCB010000093">
    <property type="protein sequence ID" value="CAH0514997.1"/>
    <property type="molecule type" value="Genomic_DNA"/>
</dbReference>
<dbReference type="SMART" id="SM00535">
    <property type="entry name" value="RIBOc"/>
    <property type="match status" value="2"/>
</dbReference>
<dbReference type="InterPro" id="IPR005034">
    <property type="entry name" value="Dicer_dimerisation"/>
</dbReference>
<sequence>MDAALWEHQREIAAVARHRSVSISSMQPVGKTFVSCTLLCEAAASNPQQLALAVAASPSKRSTLQTQLARLCGLRVLCSDEAVLSPEMKSNKWLDDVEFVRYELEAARGQITILSPLILQETLRRGDIELKDVELLVIEDWDLVHAELPSFFKLLTGLMDKIPSTDMTRLFTTTRLAASKMDWNPVTNPLLKYISVFHMLPVFSSMSMEPKFPPLHCEVFSNNVENEEEQEVSVRDFLLGANSKKVDLVHVFRLELELGNSAAVYDERKKQEKVNRFIQDAEAVKEHLGQWCLWKFVELELQVNLQACIVDDSDNVNNRKRKQQDDTVEVDDPMNEDRVDNGAVYEPEDGEVDSSDIKSETMDVSSCEASADQVERHTKTDRLIARFIGANAEVDEKTRQKIRPILSVLLWLSVQLKLCGTLKASPRLLKTTEVVRNRFTNSPGEKQVRAWVFVERRCHCRVVAEYMTTALADLGIPPSCCMLGSSNARISGALRFSSFLRVIQMFTDFETKIMVTTSVSKSSQRMRLAPPLCDLVVVMNELLEANKLFEFGNRADPIRGFIKYITEDTVLARKKFDDLVRKMQKYIRLEQESSQIHVAASTSTGINGSLQMPLALEESAARNSSSSILASLQAEHRMSVISKPTQPVVGPYEIINRDTGALLNVTNSLVCLSKFCDTLPGLDTYDRRPQYTVKRISIAKPIAPSLKRSKKKLLKYNAKLTDKIDVLKAEAEQRAKLTTEEGTDEIKDSDDEECNTDSTDVQDMRFRYSATLKLPRATGVKKQLHSQQVETQDEAKGIVAFKACQELVKRGLLDRHFRSKLIDDQVATIHTDEKGADTNDGKNETSNFDDTVVLDDEDKAPESQLGDLSTQSSYDLPPVSALELSLRPIRSLAQEAARSSAEDEEWSTTMCFYGLIGARYAILSTNELYTGNTNTGWRYDFATSGVMSPEIQPITLAKRPLQLTLTKQQLHDALHFHLVVMRLACMGVQDAVRDVDIASDKVWNEFSEQNDKGYLVVPSLLDETTQPSSLSLDWDYIRDIIGKPLLEPLWPLPTTTATESLANAADEWICVPTYRLNVSYVVHAFTDRMVKDIRKEYLVDEQTWATHLKKGKSTPGNPILGRWQTRQQLEEADSDQPLIHGIQVPPIVPIIRRVMQRNNDEGSISQYKTKFNERLLIPQYTSRLRLTKSRFLDAMGLVPLLYEFERKCQISHLMGKIGLELDMALLDEATTKPAYERLEILGDTFLKLETSWYMYEKRKDISQEGQLTQLRRDIIRNDRLNQFALAARLHHYILYPAEVEQHPFQCWKPSCMGKTPDPVVAPSKWIADVLEAITGAYLVGKGEKGARYFLKWIGVSVLEHPSANFAQPFYPDCFPNELYDAAMTSRGGVQRPLSLNFKVPQFEDLPKRFMLLQQRLKYTFCNKRLLLEAVTHPSVGQLVLHIDQMDASDACASREDGDIKVMSRTEKKKKTMWKGDYERLEYLGDALIEYLTLSYAFLMYDKWLPGSLSQWKSATVSNDALGKTALACFGVDECIFAGAVRIDRETMERVSNIERKYARHEASTGLSPTFEAVGVSRKPKVKRKGVSSGANNHSLPKIFADVFEALVAAVFLDSGRDLQVIRDVFMGPLLETVGQDAYAYVCHESGLSMDNAGDELMEDIMFSSDEEDD</sequence>
<evidence type="ECO:0000256" key="5">
    <source>
        <dbReference type="ARBA" id="ARBA00022840"/>
    </source>
</evidence>
<dbReference type="InterPro" id="IPR038248">
    <property type="entry name" value="Dicer_dimer_sf"/>
</dbReference>
<dbReference type="InterPro" id="IPR000999">
    <property type="entry name" value="RNase_III_dom"/>
</dbReference>
<proteinExistence type="predicted"/>
<keyword evidence="2" id="KW-0547">Nucleotide-binding</keyword>
<feature type="region of interest" description="Disordered" evidence="7">
    <location>
        <begin position="737"/>
        <end position="758"/>
    </location>
</feature>
<reference evidence="10 11" key="1">
    <citation type="submission" date="2021-11" db="EMBL/GenBank/DDBJ databases">
        <authorList>
            <person name="Islam A."/>
            <person name="Islam S."/>
            <person name="Flora M.S."/>
            <person name="Rahman M."/>
            <person name="Ziaur R.M."/>
            <person name="Epstein J.H."/>
            <person name="Hassan M."/>
            <person name="Klassen M."/>
            <person name="Woodard K."/>
            <person name="Webb A."/>
            <person name="Webby R.J."/>
            <person name="El Zowalaty M.E."/>
        </authorList>
    </citation>
    <scope>NUCLEOTIDE SEQUENCE [LARGE SCALE GENOMIC DNA]</scope>
    <source>
        <strain evidence="10">Pbs1</strain>
    </source>
</reference>
<dbReference type="Gene3D" id="3.40.50.300">
    <property type="entry name" value="P-loop containing nucleotide triphosphate hydrolases"/>
    <property type="match status" value="1"/>
</dbReference>
<keyword evidence="3" id="KW-0378">Hydrolase</keyword>